<dbReference type="AlphaFoldDB" id="A0A6A3IW84"/>
<comment type="caution">
    <text evidence="3">The sequence shown here is derived from an EMBL/GenBank/DDBJ whole genome shotgun (WGS) entry which is preliminary data.</text>
</comment>
<dbReference type="EMBL" id="QXFT01002572">
    <property type="protein sequence ID" value="KAE9296194.1"/>
    <property type="molecule type" value="Genomic_DNA"/>
</dbReference>
<dbReference type="InterPro" id="IPR008906">
    <property type="entry name" value="HATC_C_dom"/>
</dbReference>
<dbReference type="EMBL" id="QXFV01002565">
    <property type="protein sequence ID" value="KAE8986082.1"/>
    <property type="molecule type" value="Genomic_DNA"/>
</dbReference>
<dbReference type="EMBL" id="QXFU01002609">
    <property type="protein sequence ID" value="KAE8983664.1"/>
    <property type="molecule type" value="Genomic_DNA"/>
</dbReference>
<reference evidence="5 7" key="1">
    <citation type="submission" date="2018-09" db="EMBL/GenBank/DDBJ databases">
        <title>Genomic investigation of the strawberry pathogen Phytophthora fragariae indicates pathogenicity is determined by transcriptional variation in three key races.</title>
        <authorList>
            <person name="Adams T.M."/>
            <person name="Armitage A.D."/>
            <person name="Sobczyk M.K."/>
            <person name="Bates H.J."/>
            <person name="Dunwell J.M."/>
            <person name="Nellist C.F."/>
            <person name="Harrison R.J."/>
        </authorList>
    </citation>
    <scope>NUCLEOTIDE SEQUENCE [LARGE SCALE GENOMIC DNA]</scope>
    <source>
        <strain evidence="3 5">SCRP249</strain>
        <strain evidence="2 7">SCRP324</strain>
        <strain evidence="4 6">SCRP333</strain>
    </source>
</reference>
<dbReference type="OrthoDB" id="123865at2759"/>
<evidence type="ECO:0000313" key="4">
    <source>
        <dbReference type="EMBL" id="KAE9296194.1"/>
    </source>
</evidence>
<name>A0A6A3IW84_9STRA</name>
<accession>A0A6A3IW84</accession>
<evidence type="ECO:0000313" key="3">
    <source>
        <dbReference type="EMBL" id="KAE8986082.1"/>
    </source>
</evidence>
<proteinExistence type="predicted"/>
<evidence type="ECO:0000313" key="6">
    <source>
        <dbReference type="Proteomes" id="UP000434957"/>
    </source>
</evidence>
<evidence type="ECO:0000313" key="2">
    <source>
        <dbReference type="EMBL" id="KAE8983664.1"/>
    </source>
</evidence>
<keyword evidence="6" id="KW-1185">Reference proteome</keyword>
<dbReference type="Proteomes" id="UP000429607">
    <property type="component" value="Unassembled WGS sequence"/>
</dbReference>
<sequence>MSIKSPCVWELLSSDKLSIYDYWCSLSQFPLLQSIAKRVYRCTPSSSASERNVSSHGFIHSRLRNRLEPDRVEKLVHVYFNAGNIQDADMEMYSDLDDLLRLIDNDDEDDNTRDNRDADFVYE</sequence>
<feature type="domain" description="HAT C-terminal dimerisation" evidence="1">
    <location>
        <begin position="15"/>
        <end position="79"/>
    </location>
</feature>
<evidence type="ECO:0000259" key="1">
    <source>
        <dbReference type="Pfam" id="PF05699"/>
    </source>
</evidence>
<gene>
    <name evidence="3" type="ORF">PR001_g22696</name>
    <name evidence="2" type="ORF">PR002_g23189</name>
    <name evidence="4" type="ORF">PR003_g23817</name>
</gene>
<evidence type="ECO:0000313" key="5">
    <source>
        <dbReference type="Proteomes" id="UP000429607"/>
    </source>
</evidence>
<dbReference type="Proteomes" id="UP000435112">
    <property type="component" value="Unassembled WGS sequence"/>
</dbReference>
<dbReference type="Pfam" id="PF05699">
    <property type="entry name" value="Dimer_Tnp_hAT"/>
    <property type="match status" value="1"/>
</dbReference>
<dbReference type="GO" id="GO:0046983">
    <property type="term" value="F:protein dimerization activity"/>
    <property type="evidence" value="ECO:0007669"/>
    <property type="project" value="InterPro"/>
</dbReference>
<protein>
    <recommendedName>
        <fullName evidence="1">HAT C-terminal dimerisation domain-containing protein</fullName>
    </recommendedName>
</protein>
<evidence type="ECO:0000313" key="7">
    <source>
        <dbReference type="Proteomes" id="UP000435112"/>
    </source>
</evidence>
<organism evidence="3 5">
    <name type="scientific">Phytophthora rubi</name>
    <dbReference type="NCBI Taxonomy" id="129364"/>
    <lineage>
        <taxon>Eukaryota</taxon>
        <taxon>Sar</taxon>
        <taxon>Stramenopiles</taxon>
        <taxon>Oomycota</taxon>
        <taxon>Peronosporomycetes</taxon>
        <taxon>Peronosporales</taxon>
        <taxon>Peronosporaceae</taxon>
        <taxon>Phytophthora</taxon>
    </lineage>
</organism>
<dbReference type="Proteomes" id="UP000434957">
    <property type="component" value="Unassembled WGS sequence"/>
</dbReference>
<dbReference type="SUPFAM" id="SSF53098">
    <property type="entry name" value="Ribonuclease H-like"/>
    <property type="match status" value="1"/>
</dbReference>
<dbReference type="InterPro" id="IPR012337">
    <property type="entry name" value="RNaseH-like_sf"/>
</dbReference>